<name>A0A396HLC3_MEDTR</name>
<proteinExistence type="predicted"/>
<comment type="caution">
    <text evidence="1">The sequence shown here is derived from an EMBL/GenBank/DDBJ whole genome shotgun (WGS) entry which is preliminary data.</text>
</comment>
<dbReference type="EMBL" id="PSQE01000006">
    <property type="protein sequence ID" value="RHN52075.1"/>
    <property type="molecule type" value="Genomic_DNA"/>
</dbReference>
<reference evidence="1" key="1">
    <citation type="journal article" date="2018" name="Nat. Plants">
        <title>Whole-genome landscape of Medicago truncatula symbiotic genes.</title>
        <authorList>
            <person name="Pecrix Y."/>
            <person name="Gamas P."/>
            <person name="Carrere S."/>
        </authorList>
    </citation>
    <scope>NUCLEOTIDE SEQUENCE</scope>
    <source>
        <tissue evidence="1">Leaves</tissue>
    </source>
</reference>
<evidence type="ECO:0000313" key="1">
    <source>
        <dbReference type="EMBL" id="RHN52075.1"/>
    </source>
</evidence>
<organism evidence="1">
    <name type="scientific">Medicago truncatula</name>
    <name type="common">Barrel medic</name>
    <name type="synonym">Medicago tribuloides</name>
    <dbReference type="NCBI Taxonomy" id="3880"/>
    <lineage>
        <taxon>Eukaryota</taxon>
        <taxon>Viridiplantae</taxon>
        <taxon>Streptophyta</taxon>
        <taxon>Embryophyta</taxon>
        <taxon>Tracheophyta</taxon>
        <taxon>Spermatophyta</taxon>
        <taxon>Magnoliopsida</taxon>
        <taxon>eudicotyledons</taxon>
        <taxon>Gunneridae</taxon>
        <taxon>Pentapetalae</taxon>
        <taxon>rosids</taxon>
        <taxon>fabids</taxon>
        <taxon>Fabales</taxon>
        <taxon>Fabaceae</taxon>
        <taxon>Papilionoideae</taxon>
        <taxon>50 kb inversion clade</taxon>
        <taxon>NPAAA clade</taxon>
        <taxon>Hologalegina</taxon>
        <taxon>IRL clade</taxon>
        <taxon>Trifolieae</taxon>
        <taxon>Medicago</taxon>
    </lineage>
</organism>
<sequence>MVDIIPDPSVHMAIMNEINAAQMLLLASEFKGEADKVLIVKKAEAEAESKFLGGVGVAR</sequence>
<gene>
    <name evidence="1" type="ORF">MtrunA17_Chr6g0476421</name>
</gene>
<dbReference type="Proteomes" id="UP000265566">
    <property type="component" value="Chromosome 6"/>
</dbReference>
<dbReference type="Gramene" id="rna36693">
    <property type="protein sequence ID" value="RHN52075.1"/>
    <property type="gene ID" value="gene36693"/>
</dbReference>
<protein>
    <submittedName>
        <fullName evidence="1">Uncharacterized protein</fullName>
    </submittedName>
</protein>
<accession>A0A396HLC3</accession>
<dbReference type="AlphaFoldDB" id="A0A396HLC3"/>